<evidence type="ECO:0000256" key="2">
    <source>
        <dbReference type="ARBA" id="ARBA00024867"/>
    </source>
</evidence>
<feature type="modified residue" description="4-aspartylphosphate" evidence="3">
    <location>
        <position position="61"/>
    </location>
</feature>
<protein>
    <recommendedName>
        <fullName evidence="1">Stage 0 sporulation protein A homolog</fullName>
    </recommendedName>
</protein>
<dbReference type="SMART" id="SM00448">
    <property type="entry name" value="REC"/>
    <property type="match status" value="1"/>
</dbReference>
<comment type="caution">
    <text evidence="6">The sequence shown here is derived from an EMBL/GenBank/DDBJ whole genome shotgun (WGS) entry which is preliminary data.</text>
</comment>
<evidence type="ECO:0000259" key="5">
    <source>
        <dbReference type="PROSITE" id="PS50930"/>
    </source>
</evidence>
<dbReference type="Pfam" id="PF04397">
    <property type="entry name" value="LytTR"/>
    <property type="match status" value="1"/>
</dbReference>
<evidence type="ECO:0000259" key="4">
    <source>
        <dbReference type="PROSITE" id="PS50110"/>
    </source>
</evidence>
<name>A0A2Y9C9V4_9FIRM</name>
<dbReference type="PANTHER" id="PTHR37299:SF1">
    <property type="entry name" value="STAGE 0 SPORULATION PROTEIN A HOMOLOG"/>
    <property type="match status" value="1"/>
</dbReference>
<dbReference type="InterPro" id="IPR001789">
    <property type="entry name" value="Sig_transdc_resp-reg_receiver"/>
</dbReference>
<evidence type="ECO:0000256" key="3">
    <source>
        <dbReference type="PROSITE-ProRule" id="PRU00169"/>
    </source>
</evidence>
<reference evidence="6 7" key="1">
    <citation type="submission" date="2018-05" db="EMBL/GenBank/DDBJ databases">
        <title>The Hungate 1000. A catalogue of reference genomes from the rumen microbiome.</title>
        <authorList>
            <person name="Kelly W."/>
        </authorList>
    </citation>
    <scope>NUCLEOTIDE SEQUENCE [LARGE SCALE GENOMIC DNA]</scope>
    <source>
        <strain evidence="6 7">NLAE-zl-C242</strain>
    </source>
</reference>
<dbReference type="GO" id="GO:0003677">
    <property type="term" value="F:DNA binding"/>
    <property type="evidence" value="ECO:0007669"/>
    <property type="project" value="InterPro"/>
</dbReference>
<comment type="function">
    <text evidence="2">May play the central regulatory role in sporulation. It may be an element of the effector pathway responsible for the activation of sporulation genes in response to nutritional stress. Spo0A may act in concert with spo0H (a sigma factor) to control the expression of some genes that are critical to the sporulation process.</text>
</comment>
<feature type="domain" description="HTH LytTR-type" evidence="5">
    <location>
        <begin position="140"/>
        <end position="236"/>
    </location>
</feature>
<dbReference type="CDD" id="cd00156">
    <property type="entry name" value="REC"/>
    <property type="match status" value="1"/>
</dbReference>
<evidence type="ECO:0000313" key="6">
    <source>
        <dbReference type="EMBL" id="PWJ30205.1"/>
    </source>
</evidence>
<dbReference type="SUPFAM" id="SSF52172">
    <property type="entry name" value="CheY-like"/>
    <property type="match status" value="1"/>
</dbReference>
<evidence type="ECO:0000313" key="7">
    <source>
        <dbReference type="Proteomes" id="UP000245845"/>
    </source>
</evidence>
<dbReference type="Pfam" id="PF00072">
    <property type="entry name" value="Response_reg"/>
    <property type="match status" value="1"/>
</dbReference>
<dbReference type="EMBL" id="QGDL01000004">
    <property type="protein sequence ID" value="PWJ30205.1"/>
    <property type="molecule type" value="Genomic_DNA"/>
</dbReference>
<feature type="domain" description="Response regulatory" evidence="4">
    <location>
        <begin position="5"/>
        <end position="124"/>
    </location>
</feature>
<dbReference type="PROSITE" id="PS50930">
    <property type="entry name" value="HTH_LYTTR"/>
    <property type="match status" value="1"/>
</dbReference>
<dbReference type="Gene3D" id="2.40.50.1020">
    <property type="entry name" value="LytTr DNA-binding domain"/>
    <property type="match status" value="1"/>
</dbReference>
<dbReference type="RefSeq" id="WP_109730645.1">
    <property type="nucleotide sequence ID" value="NZ_BAAACK010000019.1"/>
</dbReference>
<dbReference type="AlphaFoldDB" id="A0A2Y9C9V4"/>
<sequence length="242" mass="28762">MNTYRAAICEDSPRTLDVIHEQLSEEFSRRDFNIVFDCYTEPKKLLEVCHSNRKYQILFLDIDMPEINGIELCRRIRSDYPEVITVFISGKEKMVFQTFEVRPFRFIRKSHFTEELPALVNDIIHEMRMQEGTSVSVEERYSGNIYSLNTNQIIYIESLVKNCRIVLTTQELLIQYRIKDFEALLKQYGFLRPHRSFLVNYRYIFSIQKNTLILDNKETIPLSRNRITTIKEEFITLNYGGA</sequence>
<dbReference type="InterPro" id="IPR046947">
    <property type="entry name" value="LytR-like"/>
</dbReference>
<organism evidence="6 7">
    <name type="scientific">Faecalicatena orotica</name>
    <dbReference type="NCBI Taxonomy" id="1544"/>
    <lineage>
        <taxon>Bacteria</taxon>
        <taxon>Bacillati</taxon>
        <taxon>Bacillota</taxon>
        <taxon>Clostridia</taxon>
        <taxon>Lachnospirales</taxon>
        <taxon>Lachnospiraceae</taxon>
        <taxon>Faecalicatena</taxon>
    </lineage>
</organism>
<keyword evidence="7" id="KW-1185">Reference proteome</keyword>
<gene>
    <name evidence="6" type="ORF">A8806_10470</name>
</gene>
<dbReference type="OrthoDB" id="9788600at2"/>
<dbReference type="Gene3D" id="3.40.50.2300">
    <property type="match status" value="1"/>
</dbReference>
<accession>A0A2Y9C9V4</accession>
<dbReference type="PANTHER" id="PTHR37299">
    <property type="entry name" value="TRANSCRIPTIONAL REGULATOR-RELATED"/>
    <property type="match status" value="1"/>
</dbReference>
<dbReference type="InterPro" id="IPR011006">
    <property type="entry name" value="CheY-like_superfamily"/>
</dbReference>
<dbReference type="Proteomes" id="UP000245845">
    <property type="component" value="Unassembled WGS sequence"/>
</dbReference>
<dbReference type="PROSITE" id="PS50110">
    <property type="entry name" value="RESPONSE_REGULATORY"/>
    <property type="match status" value="1"/>
</dbReference>
<keyword evidence="3" id="KW-0597">Phosphoprotein</keyword>
<dbReference type="InterPro" id="IPR007492">
    <property type="entry name" value="LytTR_DNA-bd_dom"/>
</dbReference>
<evidence type="ECO:0000256" key="1">
    <source>
        <dbReference type="ARBA" id="ARBA00018672"/>
    </source>
</evidence>
<proteinExistence type="predicted"/>
<dbReference type="GO" id="GO:0000156">
    <property type="term" value="F:phosphorelay response regulator activity"/>
    <property type="evidence" value="ECO:0007669"/>
    <property type="project" value="InterPro"/>
</dbReference>
<dbReference type="SMART" id="SM00850">
    <property type="entry name" value="LytTR"/>
    <property type="match status" value="1"/>
</dbReference>